<protein>
    <submittedName>
        <fullName evidence="1">Uncharacterized protein</fullName>
    </submittedName>
</protein>
<reference evidence="1" key="1">
    <citation type="submission" date="2020-09" db="EMBL/GenBank/DDBJ databases">
        <title>Genome-Enabled Discovery of Anthraquinone Biosynthesis in Senna tora.</title>
        <authorList>
            <person name="Kang S.-H."/>
            <person name="Pandey R.P."/>
            <person name="Lee C.-M."/>
            <person name="Sim J.-S."/>
            <person name="Jeong J.-T."/>
            <person name="Choi B.-S."/>
            <person name="Jung M."/>
            <person name="Ginzburg D."/>
            <person name="Zhao K."/>
            <person name="Won S.Y."/>
            <person name="Oh T.-J."/>
            <person name="Yu Y."/>
            <person name="Kim N.-H."/>
            <person name="Lee O.R."/>
            <person name="Lee T.-H."/>
            <person name="Bashyal P."/>
            <person name="Kim T.-S."/>
            <person name="Lee W.-H."/>
            <person name="Kawkins C."/>
            <person name="Kim C.-K."/>
            <person name="Kim J.S."/>
            <person name="Ahn B.O."/>
            <person name="Rhee S.Y."/>
            <person name="Sohng J.K."/>
        </authorList>
    </citation>
    <scope>NUCLEOTIDE SEQUENCE</scope>
    <source>
        <tissue evidence="1">Leaf</tissue>
    </source>
</reference>
<proteinExistence type="predicted"/>
<comment type="caution">
    <text evidence="1">The sequence shown here is derived from an EMBL/GenBank/DDBJ whole genome shotgun (WGS) entry which is preliminary data.</text>
</comment>
<organism evidence="1 2">
    <name type="scientific">Senna tora</name>
    <dbReference type="NCBI Taxonomy" id="362788"/>
    <lineage>
        <taxon>Eukaryota</taxon>
        <taxon>Viridiplantae</taxon>
        <taxon>Streptophyta</taxon>
        <taxon>Embryophyta</taxon>
        <taxon>Tracheophyta</taxon>
        <taxon>Spermatophyta</taxon>
        <taxon>Magnoliopsida</taxon>
        <taxon>eudicotyledons</taxon>
        <taxon>Gunneridae</taxon>
        <taxon>Pentapetalae</taxon>
        <taxon>rosids</taxon>
        <taxon>fabids</taxon>
        <taxon>Fabales</taxon>
        <taxon>Fabaceae</taxon>
        <taxon>Caesalpinioideae</taxon>
        <taxon>Cassia clade</taxon>
        <taxon>Senna</taxon>
    </lineage>
</organism>
<dbReference type="EMBL" id="JAAIUW010000009">
    <property type="protein sequence ID" value="KAF7817059.1"/>
    <property type="molecule type" value="Genomic_DNA"/>
</dbReference>
<evidence type="ECO:0000313" key="2">
    <source>
        <dbReference type="Proteomes" id="UP000634136"/>
    </source>
</evidence>
<accession>A0A834T7K3</accession>
<keyword evidence="2" id="KW-1185">Reference proteome</keyword>
<name>A0A834T7K3_9FABA</name>
<dbReference type="Proteomes" id="UP000634136">
    <property type="component" value="Unassembled WGS sequence"/>
</dbReference>
<dbReference type="AlphaFoldDB" id="A0A834T7K3"/>
<sequence>MSCTVLEPVLFFSIVDNWIFYYLGADTGLEPQQSDVAIAKPRRSKERCSLMTGVQNDNSVYKINDN</sequence>
<gene>
    <name evidence="1" type="ORF">G2W53_031028</name>
</gene>
<evidence type="ECO:0000313" key="1">
    <source>
        <dbReference type="EMBL" id="KAF7817059.1"/>
    </source>
</evidence>